<dbReference type="PROSITE" id="PS51318">
    <property type="entry name" value="TAT"/>
    <property type="match status" value="1"/>
</dbReference>
<dbReference type="EMBL" id="UGUU01000001">
    <property type="protein sequence ID" value="SUD40745.1"/>
    <property type="molecule type" value="Genomic_DNA"/>
</dbReference>
<keyword evidence="3" id="KW-0813">Transport</keyword>
<dbReference type="InterPro" id="IPR006311">
    <property type="entry name" value="TAT_signal"/>
</dbReference>
<organism evidence="7 8">
    <name type="scientific">Ectopseudomonas mendocina</name>
    <name type="common">Pseudomonas mendocina</name>
    <dbReference type="NCBI Taxonomy" id="300"/>
    <lineage>
        <taxon>Bacteria</taxon>
        <taxon>Pseudomonadati</taxon>
        <taxon>Pseudomonadota</taxon>
        <taxon>Gammaproteobacteria</taxon>
        <taxon>Pseudomonadales</taxon>
        <taxon>Pseudomonadaceae</taxon>
        <taxon>Ectopseudomonas</taxon>
    </lineage>
</organism>
<gene>
    <name evidence="7" type="primary">fhuD_1</name>
    <name evidence="7" type="ORF">NCTC10899_03595</name>
</gene>
<dbReference type="Proteomes" id="UP000254260">
    <property type="component" value="Unassembled WGS sequence"/>
</dbReference>
<comment type="subcellular location">
    <subcellularLocation>
        <location evidence="1">Cell envelope</location>
    </subcellularLocation>
</comment>
<dbReference type="Pfam" id="PF01497">
    <property type="entry name" value="Peripla_BP_2"/>
    <property type="match status" value="1"/>
</dbReference>
<dbReference type="AlphaFoldDB" id="A0A379IX16"/>
<keyword evidence="4" id="KW-0406">Ion transport</keyword>
<dbReference type="GO" id="GO:0030288">
    <property type="term" value="C:outer membrane-bounded periplasmic space"/>
    <property type="evidence" value="ECO:0007669"/>
    <property type="project" value="TreeGrafter"/>
</dbReference>
<dbReference type="InterPro" id="IPR002491">
    <property type="entry name" value="ABC_transptr_periplasmic_BD"/>
</dbReference>
<evidence type="ECO:0000313" key="7">
    <source>
        <dbReference type="EMBL" id="SUD40745.1"/>
    </source>
</evidence>
<feature type="domain" description="Fe/B12 periplasmic-binding" evidence="6">
    <location>
        <begin position="41"/>
        <end position="304"/>
    </location>
</feature>
<evidence type="ECO:0000256" key="1">
    <source>
        <dbReference type="ARBA" id="ARBA00004196"/>
    </source>
</evidence>
<keyword evidence="4" id="KW-0408">Iron</keyword>
<evidence type="ECO:0000313" key="8">
    <source>
        <dbReference type="Proteomes" id="UP000254260"/>
    </source>
</evidence>
<protein>
    <submittedName>
        <fullName evidence="7">Fe3+-siderophore ABC transporter periplasmic solute-binding protein</fullName>
    </submittedName>
</protein>
<keyword evidence="4" id="KW-0410">Iron transport</keyword>
<dbReference type="PRINTS" id="PR01715">
    <property type="entry name" value="FERRIBNDNGPP"/>
</dbReference>
<dbReference type="PROSITE" id="PS51257">
    <property type="entry name" value="PROKAR_LIPOPROTEIN"/>
    <property type="match status" value="1"/>
</dbReference>
<dbReference type="InterPro" id="IPR051313">
    <property type="entry name" value="Bact_iron-sidero_bind"/>
</dbReference>
<dbReference type="PANTHER" id="PTHR30532:SF1">
    <property type="entry name" value="IRON(3+)-HYDROXAMATE-BINDING PROTEIN FHUD"/>
    <property type="match status" value="1"/>
</dbReference>
<evidence type="ECO:0000256" key="4">
    <source>
        <dbReference type="ARBA" id="ARBA00022496"/>
    </source>
</evidence>
<dbReference type="SUPFAM" id="SSF53807">
    <property type="entry name" value="Helical backbone' metal receptor"/>
    <property type="match status" value="1"/>
</dbReference>
<reference evidence="7 8" key="1">
    <citation type="submission" date="2018-06" db="EMBL/GenBank/DDBJ databases">
        <authorList>
            <consortium name="Pathogen Informatics"/>
            <person name="Doyle S."/>
        </authorList>
    </citation>
    <scope>NUCLEOTIDE SEQUENCE [LARGE SCALE GENOMIC DNA]</scope>
    <source>
        <strain evidence="7 8">NCTC10899</strain>
    </source>
</reference>
<evidence type="ECO:0000259" key="6">
    <source>
        <dbReference type="PROSITE" id="PS50983"/>
    </source>
</evidence>
<accession>A0A379IX16</accession>
<evidence type="ECO:0000256" key="5">
    <source>
        <dbReference type="ARBA" id="ARBA00022729"/>
    </source>
</evidence>
<comment type="similarity">
    <text evidence="2">Belongs to the bacterial solute-binding protein 8 family.</text>
</comment>
<dbReference type="Gene3D" id="3.40.50.1980">
    <property type="entry name" value="Nitrogenase molybdenum iron protein domain"/>
    <property type="match status" value="2"/>
</dbReference>
<evidence type="ECO:0000256" key="3">
    <source>
        <dbReference type="ARBA" id="ARBA00022448"/>
    </source>
</evidence>
<dbReference type="PROSITE" id="PS50983">
    <property type="entry name" value="FE_B12_PBP"/>
    <property type="match status" value="1"/>
</dbReference>
<evidence type="ECO:0000256" key="2">
    <source>
        <dbReference type="ARBA" id="ARBA00008814"/>
    </source>
</evidence>
<dbReference type="RefSeq" id="WP_258867453.1">
    <property type="nucleotide sequence ID" value="NZ_CAXYQS010000015.1"/>
</dbReference>
<name>A0A379IX16_ECTME</name>
<dbReference type="PANTHER" id="PTHR30532">
    <property type="entry name" value="IRON III DICITRATE-BINDING PERIPLASMIC PROTEIN"/>
    <property type="match status" value="1"/>
</dbReference>
<proteinExistence type="inferred from homology"/>
<keyword evidence="5" id="KW-0732">Signal</keyword>
<sequence length="308" mass="34176">MPASTNRPHRLLKRRQLLQAMAIGGLAIGCGLPLHAEPLRRVVAINWGAAETLLTLGVEPLAISDVGYYRRRMPGSPLPQTVLDIGPYWEPNLELLHQLNPQLILSDALPNSVLRALGDIAPTEVVNIFPTDKGVWNSASAFMRQLAERLHLSDRADVYLQAAEQRLEVLRTRLALRQQPALYIAVLNQDGRHATVYGQHSMAQDVLERLGLRNAWSGPSNAMGFSLTGIERLSERPDAHLLYIEIPTTSARLQSLRQPNALWNNLPAVRRNQTQALGKFYPYGGVASFLSLAERIADYLDSPEVQHG</sequence>
<dbReference type="GO" id="GO:1901678">
    <property type="term" value="P:iron coordination entity transport"/>
    <property type="evidence" value="ECO:0007669"/>
    <property type="project" value="UniProtKB-ARBA"/>
</dbReference>